<evidence type="ECO:0000256" key="2">
    <source>
        <dbReference type="ARBA" id="ARBA00023002"/>
    </source>
</evidence>
<comment type="similarity">
    <text evidence="1">Belongs to the flavin-dependent halogenase family.</text>
</comment>
<comment type="catalytic activity">
    <reaction evidence="4">
        <text>melleolide F + FADH2 + chloride + O2 = 6'-chloromelleolide F + FAD + 2 H2O + H(+)</text>
        <dbReference type="Rhea" id="RHEA:67160"/>
        <dbReference type="ChEBI" id="CHEBI:15377"/>
        <dbReference type="ChEBI" id="CHEBI:15378"/>
        <dbReference type="ChEBI" id="CHEBI:15379"/>
        <dbReference type="ChEBI" id="CHEBI:17996"/>
        <dbReference type="ChEBI" id="CHEBI:57692"/>
        <dbReference type="ChEBI" id="CHEBI:58307"/>
        <dbReference type="ChEBI" id="CHEBI:167712"/>
        <dbReference type="ChEBI" id="CHEBI:167713"/>
    </reaction>
    <physiologicalReaction direction="left-to-right" evidence="4">
        <dbReference type="Rhea" id="RHEA:67161"/>
    </physiologicalReaction>
</comment>
<dbReference type="PANTHER" id="PTHR43747:SF5">
    <property type="entry name" value="FAD-BINDING DOMAIN-CONTAINING PROTEIN"/>
    <property type="match status" value="1"/>
</dbReference>
<dbReference type="GO" id="GO:0044550">
    <property type="term" value="P:secondary metabolite biosynthetic process"/>
    <property type="evidence" value="ECO:0007669"/>
    <property type="project" value="UniProtKB-ARBA"/>
</dbReference>
<dbReference type="InterPro" id="IPR036188">
    <property type="entry name" value="FAD/NAD-bd_sf"/>
</dbReference>
<dbReference type="OrthoDB" id="3340390at2759"/>
<name>A0A8H6TFE1_MYCCL</name>
<reference evidence="5" key="1">
    <citation type="submission" date="2020-05" db="EMBL/GenBank/DDBJ databases">
        <title>Mycena genomes resolve the evolution of fungal bioluminescence.</title>
        <authorList>
            <person name="Tsai I.J."/>
        </authorList>
    </citation>
    <scope>NUCLEOTIDE SEQUENCE</scope>
    <source>
        <strain evidence="5">110903Hualien_Pintung</strain>
    </source>
</reference>
<keyword evidence="2" id="KW-0560">Oxidoreductase</keyword>
<dbReference type="EMBL" id="JACAZE010000005">
    <property type="protein sequence ID" value="KAF7316703.1"/>
    <property type="molecule type" value="Genomic_DNA"/>
</dbReference>
<evidence type="ECO:0000313" key="5">
    <source>
        <dbReference type="EMBL" id="KAF7316703.1"/>
    </source>
</evidence>
<proteinExistence type="inferred from homology"/>
<dbReference type="AlphaFoldDB" id="A0A8H6TFE1"/>
<evidence type="ECO:0000256" key="3">
    <source>
        <dbReference type="ARBA" id="ARBA00023033"/>
    </source>
</evidence>
<dbReference type="InterPro" id="IPR050816">
    <property type="entry name" value="Flavin-dep_Halogenase_NPB"/>
</dbReference>
<gene>
    <name evidence="5" type="ORF">HMN09_00403400</name>
</gene>
<dbReference type="Proteomes" id="UP000613580">
    <property type="component" value="Unassembled WGS sequence"/>
</dbReference>
<evidence type="ECO:0000256" key="4">
    <source>
        <dbReference type="ARBA" id="ARBA00049364"/>
    </source>
</evidence>
<evidence type="ECO:0000313" key="6">
    <source>
        <dbReference type="Proteomes" id="UP000613580"/>
    </source>
</evidence>
<dbReference type="PANTHER" id="PTHR43747">
    <property type="entry name" value="FAD-BINDING PROTEIN"/>
    <property type="match status" value="1"/>
</dbReference>
<protein>
    <recommendedName>
        <fullName evidence="7">Halogenase</fullName>
    </recommendedName>
</protein>
<evidence type="ECO:0008006" key="7">
    <source>
        <dbReference type="Google" id="ProtNLM"/>
    </source>
</evidence>
<dbReference type="InterPro" id="IPR006905">
    <property type="entry name" value="Flavin_halogenase"/>
</dbReference>
<comment type="caution">
    <text evidence="5">The sequence shown here is derived from an EMBL/GenBank/DDBJ whole genome shotgun (WGS) entry which is preliminary data.</text>
</comment>
<keyword evidence="6" id="KW-1185">Reference proteome</keyword>
<evidence type="ECO:0000256" key="1">
    <source>
        <dbReference type="ARBA" id="ARBA00005706"/>
    </source>
</evidence>
<sequence>MSRQAPPHTQILVVGGGPGGSFAASVLAKEGFDVVVLEAARFPRYHIGESMLPSIRHFLDLLGAIGKIENHGFRRKVCLKKIHISRCSTISAGSSHPFQCVESSANRTCSNCFGDQWKREGYTDFGKGNHSWNVERAEFDEILLRHAEELGAKVYEEHRVTELAFADGATVPGRPVSATYVVAGSRETKTIEFDYLIDATGRAGLMSTRYMKNRKMNESLKNVACWGYWTNTGMYGRGTERHNAPWFEALTDESGWAWFIPLQNKVSVGIVMDITASTAKKAARNTNGQTHALTDHYLAQLDFVPRLKKLLDGAELVVDPTGTELAVRSASDFSYTATAYYGDHFRLVGDAACFIDPFLVSRCQTRVHLAISSGLTAAVTIAASIRGQCTEEEAGAFHDSKIAVSYTRFLLVVMGAYKQIRNQSDAVLSDIDEDNFDRAFDLIRPVIQGTADACKVRTENEMQKAMDFVTNIFVPTDPEMMQAVNTRLGMTLRAPATPIFTEDQIAQLAEGDQDVEHVIKQGKTFTCGAFSSND</sequence>
<organism evidence="5 6">
    <name type="scientific">Mycena chlorophos</name>
    <name type="common">Agaric fungus</name>
    <name type="synonym">Agaricus chlorophos</name>
    <dbReference type="NCBI Taxonomy" id="658473"/>
    <lineage>
        <taxon>Eukaryota</taxon>
        <taxon>Fungi</taxon>
        <taxon>Dikarya</taxon>
        <taxon>Basidiomycota</taxon>
        <taxon>Agaricomycotina</taxon>
        <taxon>Agaricomycetes</taxon>
        <taxon>Agaricomycetidae</taxon>
        <taxon>Agaricales</taxon>
        <taxon>Marasmiineae</taxon>
        <taxon>Mycenaceae</taxon>
        <taxon>Mycena</taxon>
    </lineage>
</organism>
<dbReference type="PRINTS" id="PR00420">
    <property type="entry name" value="RNGMNOXGNASE"/>
</dbReference>
<dbReference type="GO" id="GO:0004497">
    <property type="term" value="F:monooxygenase activity"/>
    <property type="evidence" value="ECO:0007669"/>
    <property type="project" value="UniProtKB-KW"/>
</dbReference>
<dbReference type="SUPFAM" id="SSF51905">
    <property type="entry name" value="FAD/NAD(P)-binding domain"/>
    <property type="match status" value="1"/>
</dbReference>
<dbReference type="Gene3D" id="3.50.50.60">
    <property type="entry name" value="FAD/NAD(P)-binding domain"/>
    <property type="match status" value="1"/>
</dbReference>
<dbReference type="GO" id="GO:0140907">
    <property type="term" value="F:flavin-dependent halogenase activity"/>
    <property type="evidence" value="ECO:0007669"/>
    <property type="project" value="UniProtKB-ARBA"/>
</dbReference>
<dbReference type="Pfam" id="PF04820">
    <property type="entry name" value="Trp_halogenase"/>
    <property type="match status" value="2"/>
</dbReference>
<keyword evidence="3" id="KW-0503">Monooxygenase</keyword>
<accession>A0A8H6TFE1</accession>